<sequence>MKNGAGAGADTRKPSRQRVTFDRLSGAVEAAARARAYPAQLASLAGEMTLWCERHRLPALASMVDHLEPPRRFDQTSAQPKPQKDGSVHFSDPVLGGLFIHHHYDDFQWPALIDGPKTGAVLFAAFLAMGAHERGEHLSIAFLGTDDRPAEAARLLYGEGRSLMEGDADVVRHSQRIAVEKADVESLLLLEEPLAETVPCNVALMDRLLAISAAA</sequence>
<evidence type="ECO:0000313" key="1">
    <source>
        <dbReference type="EMBL" id="OXT02343.1"/>
    </source>
</evidence>
<accession>A0A231V2C9</accession>
<dbReference type="RefSeq" id="WP_094076299.1">
    <property type="nucleotide sequence ID" value="NZ_NBYO01000001.1"/>
</dbReference>
<gene>
    <name evidence="1" type="ORF">B7H23_05415</name>
</gene>
<dbReference type="OrthoDB" id="9996066at2"/>
<comment type="caution">
    <text evidence="1">The sequence shown here is derived from an EMBL/GenBank/DDBJ whole genome shotgun (WGS) entry which is preliminary data.</text>
</comment>
<evidence type="ECO:0000313" key="2">
    <source>
        <dbReference type="Proteomes" id="UP000215405"/>
    </source>
</evidence>
<proteinExistence type="predicted"/>
<protein>
    <submittedName>
        <fullName evidence="1">Uncharacterized protein</fullName>
    </submittedName>
</protein>
<name>A0A231V2C9_9HYPH</name>
<dbReference type="Proteomes" id="UP000215405">
    <property type="component" value="Unassembled WGS sequence"/>
</dbReference>
<organism evidence="1 2">
    <name type="scientific">Notoacmeibacter marinus</name>
    <dbReference type="NCBI Taxonomy" id="1876515"/>
    <lineage>
        <taxon>Bacteria</taxon>
        <taxon>Pseudomonadati</taxon>
        <taxon>Pseudomonadota</taxon>
        <taxon>Alphaproteobacteria</taxon>
        <taxon>Hyphomicrobiales</taxon>
        <taxon>Notoacmeibacteraceae</taxon>
        <taxon>Notoacmeibacter</taxon>
    </lineage>
</organism>
<reference evidence="2" key="1">
    <citation type="journal article" date="2017" name="Int. J. Syst. Evol. Microbiol.">
        <title>Notoacmeibacter marinus gen. nov., sp. nov., isolated from the gut of a limpet and proposal of Notoacmeibacteraceae fam. nov. in the order Rhizobiales of the class Alphaproteobacteria.</title>
        <authorList>
            <person name="Huang Z."/>
            <person name="Guo F."/>
            <person name="Lai Q."/>
        </authorList>
    </citation>
    <scope>NUCLEOTIDE SEQUENCE [LARGE SCALE GENOMIC DNA]</scope>
    <source>
        <strain evidence="2">XMTR2A4</strain>
    </source>
</reference>
<keyword evidence="2" id="KW-1185">Reference proteome</keyword>
<dbReference type="EMBL" id="NBYO01000001">
    <property type="protein sequence ID" value="OXT02343.1"/>
    <property type="molecule type" value="Genomic_DNA"/>
</dbReference>
<dbReference type="AlphaFoldDB" id="A0A231V2C9"/>